<dbReference type="OrthoDB" id="1194597at2759"/>
<proteinExistence type="predicted"/>
<dbReference type="AlphaFoldDB" id="A0A2P5E4W1"/>
<dbReference type="Pfam" id="PF00646">
    <property type="entry name" value="F-box"/>
    <property type="match status" value="1"/>
</dbReference>
<gene>
    <name evidence="2" type="ORF">PanWU01x14_001150</name>
</gene>
<dbReference type="PANTHER" id="PTHR32212:SF234">
    <property type="entry name" value="F-BOX_LRR-REPEAT PROTEIN 13-LIKE"/>
    <property type="match status" value="1"/>
</dbReference>
<dbReference type="InterPro" id="IPR053781">
    <property type="entry name" value="F-box_AtFBL13-like"/>
</dbReference>
<organism evidence="2 3">
    <name type="scientific">Parasponia andersonii</name>
    <name type="common">Sponia andersonii</name>
    <dbReference type="NCBI Taxonomy" id="3476"/>
    <lineage>
        <taxon>Eukaryota</taxon>
        <taxon>Viridiplantae</taxon>
        <taxon>Streptophyta</taxon>
        <taxon>Embryophyta</taxon>
        <taxon>Tracheophyta</taxon>
        <taxon>Spermatophyta</taxon>
        <taxon>Magnoliopsida</taxon>
        <taxon>eudicotyledons</taxon>
        <taxon>Gunneridae</taxon>
        <taxon>Pentapetalae</taxon>
        <taxon>rosids</taxon>
        <taxon>fabids</taxon>
        <taxon>Rosales</taxon>
        <taxon>Cannabaceae</taxon>
        <taxon>Parasponia</taxon>
    </lineage>
</organism>
<dbReference type="InterPro" id="IPR036047">
    <property type="entry name" value="F-box-like_dom_sf"/>
</dbReference>
<name>A0A2P5E4W1_PARAD</name>
<evidence type="ECO:0000259" key="1">
    <source>
        <dbReference type="Pfam" id="PF00646"/>
    </source>
</evidence>
<dbReference type="Proteomes" id="UP000237105">
    <property type="component" value="Unassembled WGS sequence"/>
</dbReference>
<dbReference type="SUPFAM" id="SSF81383">
    <property type="entry name" value="F-box domain"/>
    <property type="match status" value="1"/>
</dbReference>
<accession>A0A2P5E4W1</accession>
<dbReference type="InterPro" id="IPR001810">
    <property type="entry name" value="F-box_dom"/>
</dbReference>
<keyword evidence="3" id="KW-1185">Reference proteome</keyword>
<sequence length="91" mass="10397">MKRKAHSKRAPRTKLHTTMAAKGVGKKRKGDCDRMLELPDSIIHHILSLLPTINVVWTSILSKRWRPLWASVPALDLCDQYSSDSTMFEPK</sequence>
<protein>
    <submittedName>
        <fullName evidence="2">F-box domain containing protein</fullName>
    </submittedName>
</protein>
<reference evidence="3" key="1">
    <citation type="submission" date="2016-06" db="EMBL/GenBank/DDBJ databases">
        <title>Parallel loss of symbiosis genes in relatives of nitrogen-fixing non-legume Parasponia.</title>
        <authorList>
            <person name="Van Velzen R."/>
            <person name="Holmer R."/>
            <person name="Bu F."/>
            <person name="Rutten L."/>
            <person name="Van Zeijl A."/>
            <person name="Liu W."/>
            <person name="Santuari L."/>
            <person name="Cao Q."/>
            <person name="Sharma T."/>
            <person name="Shen D."/>
            <person name="Roswanjaya Y."/>
            <person name="Wardhani T."/>
            <person name="Kalhor M.S."/>
            <person name="Jansen J."/>
            <person name="Van den Hoogen J."/>
            <person name="Gungor B."/>
            <person name="Hartog M."/>
            <person name="Hontelez J."/>
            <person name="Verver J."/>
            <person name="Yang W.-C."/>
            <person name="Schijlen E."/>
            <person name="Repin R."/>
            <person name="Schilthuizen M."/>
            <person name="Schranz E."/>
            <person name="Heidstra R."/>
            <person name="Miyata K."/>
            <person name="Fedorova E."/>
            <person name="Kohlen W."/>
            <person name="Bisseling T."/>
            <person name="Smit S."/>
            <person name="Geurts R."/>
        </authorList>
    </citation>
    <scope>NUCLEOTIDE SEQUENCE [LARGE SCALE GENOMIC DNA]</scope>
    <source>
        <strain evidence="3">cv. WU1-14</strain>
    </source>
</reference>
<dbReference type="STRING" id="3476.A0A2P5E4W1"/>
<feature type="domain" description="F-box" evidence="1">
    <location>
        <begin position="36"/>
        <end position="73"/>
    </location>
</feature>
<evidence type="ECO:0000313" key="2">
    <source>
        <dbReference type="EMBL" id="PON80559.1"/>
    </source>
</evidence>
<dbReference type="EMBL" id="JXTB01000001">
    <property type="protein sequence ID" value="PON80559.1"/>
    <property type="molecule type" value="Genomic_DNA"/>
</dbReference>
<dbReference type="CDD" id="cd22160">
    <property type="entry name" value="F-box_AtFBL13-like"/>
    <property type="match status" value="1"/>
</dbReference>
<dbReference type="PANTHER" id="PTHR32212">
    <property type="entry name" value="CYCLIN-LIKE F-BOX"/>
    <property type="match status" value="1"/>
</dbReference>
<evidence type="ECO:0000313" key="3">
    <source>
        <dbReference type="Proteomes" id="UP000237105"/>
    </source>
</evidence>
<comment type="caution">
    <text evidence="2">The sequence shown here is derived from an EMBL/GenBank/DDBJ whole genome shotgun (WGS) entry which is preliminary data.</text>
</comment>